<dbReference type="Gene3D" id="1.10.418.10">
    <property type="entry name" value="Calponin-like domain"/>
    <property type="match status" value="1"/>
</dbReference>
<evidence type="ECO:0000313" key="2">
    <source>
        <dbReference type="EMBL" id="ORY18456.1"/>
    </source>
</evidence>
<dbReference type="InterPro" id="IPR052634">
    <property type="entry name" value="Sperm_flagellar-bone_growth"/>
</dbReference>
<organism evidence="2 3">
    <name type="scientific">Neocallimastix californiae</name>
    <dbReference type="NCBI Taxonomy" id="1754190"/>
    <lineage>
        <taxon>Eukaryota</taxon>
        <taxon>Fungi</taxon>
        <taxon>Fungi incertae sedis</taxon>
        <taxon>Chytridiomycota</taxon>
        <taxon>Chytridiomycota incertae sedis</taxon>
        <taxon>Neocallimastigomycetes</taxon>
        <taxon>Neocallimastigales</taxon>
        <taxon>Neocallimastigaceae</taxon>
        <taxon>Neocallimastix</taxon>
    </lineage>
</organism>
<dbReference type="InterPro" id="IPR001715">
    <property type="entry name" value="CH_dom"/>
</dbReference>
<evidence type="ECO:0000313" key="3">
    <source>
        <dbReference type="Proteomes" id="UP000193920"/>
    </source>
</evidence>
<name>A0A1Y2A7C7_9FUNG</name>
<dbReference type="InterPro" id="IPR036872">
    <property type="entry name" value="CH_dom_sf"/>
</dbReference>
<proteinExistence type="predicted"/>
<dbReference type="Pfam" id="PF06294">
    <property type="entry name" value="CH_2"/>
    <property type="match status" value="1"/>
</dbReference>
<protein>
    <recommendedName>
        <fullName evidence="1">Calponin-homology (CH) domain-containing protein</fullName>
    </recommendedName>
</protein>
<dbReference type="PROSITE" id="PS50021">
    <property type="entry name" value="CH"/>
    <property type="match status" value="1"/>
</dbReference>
<dbReference type="AlphaFoldDB" id="A0A1Y2A7C7"/>
<gene>
    <name evidence="2" type="ORF">LY90DRAFT_517429</name>
</gene>
<reference evidence="2 3" key="1">
    <citation type="submission" date="2016-08" db="EMBL/GenBank/DDBJ databases">
        <title>A Parts List for Fungal Cellulosomes Revealed by Comparative Genomics.</title>
        <authorList>
            <consortium name="DOE Joint Genome Institute"/>
            <person name="Haitjema C.H."/>
            <person name="Gilmore S.P."/>
            <person name="Henske J.K."/>
            <person name="Solomon K.V."/>
            <person name="De Groot R."/>
            <person name="Kuo A."/>
            <person name="Mondo S.J."/>
            <person name="Salamov A.A."/>
            <person name="Labutti K."/>
            <person name="Zhao Z."/>
            <person name="Chiniquy J."/>
            <person name="Barry K."/>
            <person name="Brewer H.M."/>
            <person name="Purvine S.O."/>
            <person name="Wright A.T."/>
            <person name="Boxma B."/>
            <person name="Van Alen T."/>
            <person name="Hackstein J.H."/>
            <person name="Baker S.E."/>
            <person name="Grigoriev I.V."/>
            <person name="O'Malley M.A."/>
        </authorList>
    </citation>
    <scope>NUCLEOTIDE SEQUENCE [LARGE SCALE GENOMIC DNA]</scope>
    <source>
        <strain evidence="2 3">G1</strain>
    </source>
</reference>
<dbReference type="PANTHER" id="PTHR14919:SF0">
    <property type="entry name" value="SPERM FLAGELLAR PROTEIN 2"/>
    <property type="match status" value="1"/>
</dbReference>
<feature type="domain" description="Calponin-homology (CH)" evidence="1">
    <location>
        <begin position="1"/>
        <end position="109"/>
    </location>
</feature>
<accession>A0A1Y2A7C7</accession>
<dbReference type="InterPro" id="IPR010441">
    <property type="entry name" value="CH_2"/>
</dbReference>
<dbReference type="EMBL" id="MCOG01000319">
    <property type="protein sequence ID" value="ORY18456.1"/>
    <property type="molecule type" value="Genomic_DNA"/>
</dbReference>
<comment type="caution">
    <text evidence="2">The sequence shown here is derived from an EMBL/GenBank/DDBJ whole genome shotgun (WGS) entry which is preliminary data.</text>
</comment>
<dbReference type="OrthoDB" id="62528at2759"/>
<dbReference type="STRING" id="1754190.A0A1Y2A7C7"/>
<dbReference type="Proteomes" id="UP000193920">
    <property type="component" value="Unassembled WGS sequence"/>
</dbReference>
<keyword evidence="3" id="KW-1185">Reference proteome</keyword>
<evidence type="ECO:0000259" key="1">
    <source>
        <dbReference type="PROSITE" id="PS50021"/>
    </source>
</evidence>
<dbReference type="GO" id="GO:0005737">
    <property type="term" value="C:cytoplasm"/>
    <property type="evidence" value="ECO:0007669"/>
    <property type="project" value="UniProtKB-ARBA"/>
</dbReference>
<dbReference type="PANTHER" id="PTHR14919">
    <property type="entry name" value="KPL2-RELATED"/>
    <property type="match status" value="1"/>
</dbReference>
<sequence>MSSVVIQWLNNEVKLSKRITKESIDTDFRNGYLFAEILKQYELIDKKMFDSLFYNGNSNETTVRNYSLLESGLVQKLGLKIKANRVYDIIKGKPGEAAKLLYDIKTYIELKKLDLTNDNGKIKLSTFMSGDIIKKPYLPKEHEIFISKLKALSKTLPKPKADINALTETNDLRVYIINK</sequence>